<organism evidence="1 2">
    <name type="scientific">Actinomadura rubrisoli</name>
    <dbReference type="NCBI Taxonomy" id="2530368"/>
    <lineage>
        <taxon>Bacteria</taxon>
        <taxon>Bacillati</taxon>
        <taxon>Actinomycetota</taxon>
        <taxon>Actinomycetes</taxon>
        <taxon>Streptosporangiales</taxon>
        <taxon>Thermomonosporaceae</taxon>
        <taxon>Actinomadura</taxon>
    </lineage>
</organism>
<accession>A0A4R4ZY33</accession>
<evidence type="ECO:0008006" key="3">
    <source>
        <dbReference type="Google" id="ProtNLM"/>
    </source>
</evidence>
<reference evidence="1 2" key="1">
    <citation type="submission" date="2019-03" db="EMBL/GenBank/DDBJ databases">
        <title>Draft genome sequences of novel Actinobacteria.</title>
        <authorList>
            <person name="Sahin N."/>
            <person name="Ay H."/>
            <person name="Saygin H."/>
        </authorList>
    </citation>
    <scope>NUCLEOTIDE SEQUENCE [LARGE SCALE GENOMIC DNA]</scope>
    <source>
        <strain evidence="1 2">H3C3</strain>
    </source>
</reference>
<dbReference type="RefSeq" id="WP_131903279.1">
    <property type="nucleotide sequence ID" value="NZ_SMKU01000491.1"/>
</dbReference>
<protein>
    <recommendedName>
        <fullName evidence="3">MftR C-terminal domain-containing protein</fullName>
    </recommendedName>
</protein>
<comment type="caution">
    <text evidence="1">The sequence shown here is derived from an EMBL/GenBank/DDBJ whole genome shotgun (WGS) entry which is preliminary data.</text>
</comment>
<dbReference type="Proteomes" id="UP000294513">
    <property type="component" value="Unassembled WGS sequence"/>
</dbReference>
<dbReference type="AlphaFoldDB" id="A0A4R4ZY33"/>
<proteinExistence type="predicted"/>
<evidence type="ECO:0000313" key="2">
    <source>
        <dbReference type="Proteomes" id="UP000294513"/>
    </source>
</evidence>
<sequence length="141" mass="14964">MNPGPAARQGCCGSGAERSRSWAPCGTVPHGEAPWECLHAVLREWQGAIQSALPGLRALRLIEPAPAPRSRLHDKRERMRDEITGALRERPAPGLDTFTADLLTAAAIALDAAGRGWLRSGGTADRAALLDRAFALLSPAP</sequence>
<gene>
    <name evidence="1" type="ORF">E1298_43760</name>
</gene>
<name>A0A4R4ZY33_9ACTN</name>
<dbReference type="OrthoDB" id="8688418at2"/>
<keyword evidence="2" id="KW-1185">Reference proteome</keyword>
<dbReference type="Gene3D" id="1.10.357.10">
    <property type="entry name" value="Tetracycline Repressor, domain 2"/>
    <property type="match status" value="1"/>
</dbReference>
<evidence type="ECO:0000313" key="1">
    <source>
        <dbReference type="EMBL" id="TDD63540.1"/>
    </source>
</evidence>
<dbReference type="EMBL" id="SMKU01000491">
    <property type="protein sequence ID" value="TDD63540.1"/>
    <property type="molecule type" value="Genomic_DNA"/>
</dbReference>